<evidence type="ECO:0000256" key="2">
    <source>
        <dbReference type="ARBA" id="ARBA00009466"/>
    </source>
</evidence>
<keyword evidence="10" id="KW-1185">Reference proteome</keyword>
<dbReference type="GO" id="GO:0005634">
    <property type="term" value="C:nucleus"/>
    <property type="evidence" value="ECO:0007669"/>
    <property type="project" value="UniProtKB-SubCell"/>
</dbReference>
<evidence type="ECO:0000313" key="10">
    <source>
        <dbReference type="Proteomes" id="UP000002630"/>
    </source>
</evidence>
<name>D8LS67_ECTSI</name>
<keyword evidence="4" id="KW-0653">Protein transport</keyword>
<dbReference type="eggNOG" id="KOG2020">
    <property type="taxonomic scope" value="Eukaryota"/>
</dbReference>
<evidence type="ECO:0000256" key="4">
    <source>
        <dbReference type="ARBA" id="ARBA00022927"/>
    </source>
</evidence>
<feature type="chain" id="PRO_5003117505" description="Exportin-1 C-terminal domain-containing protein" evidence="7">
    <location>
        <begin position="24"/>
        <end position="796"/>
    </location>
</feature>
<dbReference type="EMBL" id="FN649751">
    <property type="protein sequence ID" value="CBN75124.1"/>
    <property type="molecule type" value="Genomic_DNA"/>
</dbReference>
<feature type="region of interest" description="Disordered" evidence="6">
    <location>
        <begin position="769"/>
        <end position="796"/>
    </location>
</feature>
<gene>
    <name evidence="9" type="ORF">Esi_0070_0055</name>
</gene>
<feature type="domain" description="Exportin-1 C-terminal" evidence="8">
    <location>
        <begin position="472"/>
        <end position="750"/>
    </location>
</feature>
<dbReference type="InterPro" id="IPR045065">
    <property type="entry name" value="XPO1/5"/>
</dbReference>
<dbReference type="InterPro" id="IPR041123">
    <property type="entry name" value="CRM1_repeat"/>
</dbReference>
<reference evidence="9 10" key="1">
    <citation type="journal article" date="2010" name="Nature">
        <title>The Ectocarpus genome and the independent evolution of multicellularity in brown algae.</title>
        <authorList>
            <person name="Cock J.M."/>
            <person name="Sterck L."/>
            <person name="Rouze P."/>
            <person name="Scornet D."/>
            <person name="Allen A.E."/>
            <person name="Amoutzias G."/>
            <person name="Anthouard V."/>
            <person name="Artiguenave F."/>
            <person name="Aury J.M."/>
            <person name="Badger J.H."/>
            <person name="Beszteri B."/>
            <person name="Billiau K."/>
            <person name="Bonnet E."/>
            <person name="Bothwell J.H."/>
            <person name="Bowler C."/>
            <person name="Boyen C."/>
            <person name="Brownlee C."/>
            <person name="Carrano C.J."/>
            <person name="Charrier B."/>
            <person name="Cho G.Y."/>
            <person name="Coelho S.M."/>
            <person name="Collen J."/>
            <person name="Corre E."/>
            <person name="Da Silva C."/>
            <person name="Delage L."/>
            <person name="Delaroque N."/>
            <person name="Dittami S.M."/>
            <person name="Doulbeau S."/>
            <person name="Elias M."/>
            <person name="Farnham G."/>
            <person name="Gachon C.M."/>
            <person name="Gschloessl B."/>
            <person name="Heesch S."/>
            <person name="Jabbari K."/>
            <person name="Jubin C."/>
            <person name="Kawai H."/>
            <person name="Kimura K."/>
            <person name="Kloareg B."/>
            <person name="Kupper F.C."/>
            <person name="Lang D."/>
            <person name="Le Bail A."/>
            <person name="Leblanc C."/>
            <person name="Lerouge P."/>
            <person name="Lohr M."/>
            <person name="Lopez P.J."/>
            <person name="Martens C."/>
            <person name="Maumus F."/>
            <person name="Michel G."/>
            <person name="Miranda-Saavedra D."/>
            <person name="Morales J."/>
            <person name="Moreau H."/>
            <person name="Motomura T."/>
            <person name="Nagasato C."/>
            <person name="Napoli C.A."/>
            <person name="Nelson D.R."/>
            <person name="Nyvall-Collen P."/>
            <person name="Peters A.F."/>
            <person name="Pommier C."/>
            <person name="Potin P."/>
            <person name="Poulain J."/>
            <person name="Quesneville H."/>
            <person name="Read B."/>
            <person name="Rensing S.A."/>
            <person name="Ritter A."/>
            <person name="Rousvoal S."/>
            <person name="Samanta M."/>
            <person name="Samson G."/>
            <person name="Schroeder D.C."/>
            <person name="Segurens B."/>
            <person name="Strittmatter M."/>
            <person name="Tonon T."/>
            <person name="Tregear J.W."/>
            <person name="Valentin K."/>
            <person name="von Dassow P."/>
            <person name="Yamagishi T."/>
            <person name="Van de Peer Y."/>
            <person name="Wincker P."/>
        </authorList>
    </citation>
    <scope>NUCLEOTIDE SEQUENCE [LARGE SCALE GENOMIC DNA]</scope>
    <source>
        <strain evidence="10">Ec32 / CCAP1310/4</strain>
    </source>
</reference>
<accession>D8LS67</accession>
<dbReference type="Gene3D" id="1.25.10.10">
    <property type="entry name" value="Leucine-rich Repeat Variant"/>
    <property type="match status" value="1"/>
</dbReference>
<dbReference type="OMA" id="TSETICK"/>
<organism evidence="9 10">
    <name type="scientific">Ectocarpus siliculosus</name>
    <name type="common">Brown alga</name>
    <name type="synonym">Conferva siliculosa</name>
    <dbReference type="NCBI Taxonomy" id="2880"/>
    <lineage>
        <taxon>Eukaryota</taxon>
        <taxon>Sar</taxon>
        <taxon>Stramenopiles</taxon>
        <taxon>Ochrophyta</taxon>
        <taxon>PX clade</taxon>
        <taxon>Phaeophyceae</taxon>
        <taxon>Ectocarpales</taxon>
        <taxon>Ectocarpaceae</taxon>
        <taxon>Ectocarpus</taxon>
    </lineage>
</organism>
<dbReference type="InterPro" id="IPR014877">
    <property type="entry name" value="XPO1_C_dom"/>
</dbReference>
<evidence type="ECO:0000256" key="6">
    <source>
        <dbReference type="SAM" id="MobiDB-lite"/>
    </source>
</evidence>
<comment type="subcellular location">
    <subcellularLocation>
        <location evidence="1">Nucleus</location>
    </subcellularLocation>
</comment>
<dbReference type="Pfam" id="PF18784">
    <property type="entry name" value="CRM1_repeat_2"/>
    <property type="match status" value="1"/>
</dbReference>
<dbReference type="Pfam" id="PF18787">
    <property type="entry name" value="CRM1_repeat_3"/>
    <property type="match status" value="1"/>
</dbReference>
<dbReference type="Pfam" id="PF18777">
    <property type="entry name" value="CRM1_repeat"/>
    <property type="match status" value="1"/>
</dbReference>
<dbReference type="EMBL" id="FN648927">
    <property type="protein sequence ID" value="CBN75124.1"/>
    <property type="molecule type" value="Genomic_DNA"/>
</dbReference>
<evidence type="ECO:0000259" key="8">
    <source>
        <dbReference type="SMART" id="SM01102"/>
    </source>
</evidence>
<dbReference type="GO" id="GO:0006611">
    <property type="term" value="P:protein export from nucleus"/>
    <property type="evidence" value="ECO:0007669"/>
    <property type="project" value="InterPro"/>
</dbReference>
<dbReference type="AlphaFoldDB" id="D8LS67"/>
<keyword evidence="7" id="KW-0732">Signal</keyword>
<sequence length="796" mass="91193">MYMSRWMSLSLLLLLLLHHSIHFAAVARWRLCPLVSPPPTTPHPQEFAKIYELCEFILDRSQKASLLNGTLQTLQRFLTWIPLGYIFERQLIEADCLAGPVRQPAARCYLSWFVMYRSTRTDLNLSVVIKPDANLAAMYEDATELEQVFIKKLALFFTVFMKSHLGMLETPETQPVLLAGMEYLVSISEVPDDEVFKICLEFYHHFSSDLYQDQVASFAGTDLRRGVYERLLTKIRLVVITRMAKPEEVLIVEDENGEVVRETTKDTEAIAQYKSMRETLVYLTHLNNDDTEQIMLEKLSKQVEVSGSQFTWNSLNTLCWAIGSISGAMNEEEEKRFLVTVIKDLLNLVEMKRGKDNKAVVASNIMYVVGQYPRFLRAHWKFLRTVVNKLFEFMHELHPGVQDMACDTFLKISQKCKGKFMATQVGESIPFVEELLRQLHATVSDLETHQITKILKTNTRVWGALGPLYIHQLSTIFMDVLKIYQYYSENFSQAVAEQGELATRLSHIRAMRGAKKEVLRLLTTFIEKAGPPQAPTDQIAANFLPPMLDPILGDYHRNIAGARDPEVLSLFAQAIEKLGDAVQQYVPRIMEAVFECTLLMITRNFEDFPEHRLKFFRFLKAVNTHCFGTLFEIPPEHQKLVVDSVVWAFKHTERNIAETGLEILYELLMNVGRTPAVAQGFYRQFKLSLIQSNRQYVMDFVGNLLLTSFPNLTKAQVAVFVSGLLNSDMDLNTFKLHLRDFLVTLKEFSTEDNADLFLEENLAKKQADQDKARQAQLAVPGLVNPHDLPEDDMADL</sequence>
<evidence type="ECO:0000313" key="9">
    <source>
        <dbReference type="EMBL" id="CBN75124.1"/>
    </source>
</evidence>
<dbReference type="InterPro" id="IPR013598">
    <property type="entry name" value="Exportin-1/Importin-b-like"/>
</dbReference>
<dbReference type="Pfam" id="PF08389">
    <property type="entry name" value="Xpo1"/>
    <property type="match status" value="1"/>
</dbReference>
<dbReference type="PANTHER" id="PTHR11223:SF2">
    <property type="entry name" value="EXPORTIN-1"/>
    <property type="match status" value="1"/>
</dbReference>
<dbReference type="GO" id="GO:0005737">
    <property type="term" value="C:cytoplasm"/>
    <property type="evidence" value="ECO:0007669"/>
    <property type="project" value="TreeGrafter"/>
</dbReference>
<dbReference type="InParanoid" id="D8LS67"/>
<dbReference type="InterPro" id="IPR041235">
    <property type="entry name" value="Exp1_repeat_2"/>
</dbReference>
<evidence type="ECO:0000256" key="1">
    <source>
        <dbReference type="ARBA" id="ARBA00004123"/>
    </source>
</evidence>
<dbReference type="FunCoup" id="D8LS67">
    <property type="interactions" value="668"/>
</dbReference>
<dbReference type="STRING" id="2880.D8LS67"/>
<dbReference type="GO" id="GO:0005049">
    <property type="term" value="F:nuclear export signal receptor activity"/>
    <property type="evidence" value="ECO:0007669"/>
    <property type="project" value="InterPro"/>
</dbReference>
<evidence type="ECO:0000256" key="3">
    <source>
        <dbReference type="ARBA" id="ARBA00022448"/>
    </source>
</evidence>
<keyword evidence="3" id="KW-0813">Transport</keyword>
<dbReference type="InterPro" id="IPR011989">
    <property type="entry name" value="ARM-like"/>
</dbReference>
<dbReference type="Proteomes" id="UP000002630">
    <property type="component" value="Linkage Group LG26"/>
</dbReference>
<dbReference type="PANTHER" id="PTHR11223">
    <property type="entry name" value="EXPORTIN 1/5"/>
    <property type="match status" value="1"/>
</dbReference>
<comment type="similarity">
    <text evidence="2">Belongs to the exportin family.</text>
</comment>
<evidence type="ECO:0000256" key="7">
    <source>
        <dbReference type="SAM" id="SignalP"/>
    </source>
</evidence>
<dbReference type="InterPro" id="IPR040485">
    <property type="entry name" value="XPO1_repeat_3"/>
</dbReference>
<dbReference type="SUPFAM" id="SSF48371">
    <property type="entry name" value="ARM repeat"/>
    <property type="match status" value="2"/>
</dbReference>
<feature type="signal peptide" evidence="7">
    <location>
        <begin position="1"/>
        <end position="23"/>
    </location>
</feature>
<dbReference type="GO" id="GO:0000056">
    <property type="term" value="P:ribosomal small subunit export from nucleus"/>
    <property type="evidence" value="ECO:0007669"/>
    <property type="project" value="TreeGrafter"/>
</dbReference>
<dbReference type="InterPro" id="IPR016024">
    <property type="entry name" value="ARM-type_fold"/>
</dbReference>
<keyword evidence="5" id="KW-0539">Nucleus</keyword>
<dbReference type="Pfam" id="PF08767">
    <property type="entry name" value="CRM1_C"/>
    <property type="match status" value="1"/>
</dbReference>
<dbReference type="GO" id="GO:0000055">
    <property type="term" value="P:ribosomal large subunit export from nucleus"/>
    <property type="evidence" value="ECO:0007669"/>
    <property type="project" value="TreeGrafter"/>
</dbReference>
<protein>
    <recommendedName>
        <fullName evidence="8">Exportin-1 C-terminal domain-containing protein</fullName>
    </recommendedName>
</protein>
<dbReference type="SMART" id="SM01102">
    <property type="entry name" value="CRM1_C"/>
    <property type="match status" value="1"/>
</dbReference>
<proteinExistence type="inferred from homology"/>
<evidence type="ECO:0000256" key="5">
    <source>
        <dbReference type="ARBA" id="ARBA00023242"/>
    </source>
</evidence>
<dbReference type="OrthoDB" id="27218at2759"/>